<dbReference type="InterPro" id="IPR013123">
    <property type="entry name" value="SpoU_subst-bd"/>
</dbReference>
<evidence type="ECO:0000313" key="6">
    <source>
        <dbReference type="Proteomes" id="UP001477443"/>
    </source>
</evidence>
<dbReference type="SUPFAM" id="SSF75217">
    <property type="entry name" value="alpha/beta knot"/>
    <property type="match status" value="1"/>
</dbReference>
<reference evidence="5" key="1">
    <citation type="submission" date="2024-03" db="EMBL/GenBank/DDBJ databases">
        <title>Complete genome sequence of Mycoplasma felifaucium Z921 isolated from the trachea of a cheetah.</title>
        <authorList>
            <person name="Spergser J."/>
        </authorList>
    </citation>
    <scope>NUCLEOTIDE SEQUENCE [LARGE SCALE GENOMIC DNA]</scope>
    <source>
        <strain evidence="5">Z921</strain>
    </source>
</reference>
<dbReference type="Proteomes" id="UP001477443">
    <property type="component" value="Chromosome"/>
</dbReference>
<dbReference type="InterPro" id="IPR051259">
    <property type="entry name" value="rRNA_Methyltransferase"/>
</dbReference>
<comment type="similarity">
    <text evidence="1">Belongs to the class IV-like SAM-binding methyltransferase superfamily. RNA methyltransferase TrmH family.</text>
</comment>
<dbReference type="RefSeq" id="WP_318023686.1">
    <property type="nucleotide sequence ID" value="NZ_CP148067.1"/>
</dbReference>
<organism evidence="5 6">
    <name type="scientific">Mycoplasmopsis felifaucium</name>
    <dbReference type="NCBI Taxonomy" id="35768"/>
    <lineage>
        <taxon>Bacteria</taxon>
        <taxon>Bacillati</taxon>
        <taxon>Mycoplasmatota</taxon>
        <taxon>Mycoplasmoidales</taxon>
        <taxon>Metamycoplasmataceae</taxon>
        <taxon>Mycoplasmopsis</taxon>
    </lineage>
</organism>
<evidence type="ECO:0000256" key="1">
    <source>
        <dbReference type="ARBA" id="ARBA00007228"/>
    </source>
</evidence>
<dbReference type="InterPro" id="IPR029064">
    <property type="entry name" value="Ribosomal_eL30-like_sf"/>
</dbReference>
<keyword evidence="3" id="KW-0808">Transferase</keyword>
<evidence type="ECO:0000259" key="4">
    <source>
        <dbReference type="SMART" id="SM00967"/>
    </source>
</evidence>
<evidence type="ECO:0000256" key="3">
    <source>
        <dbReference type="ARBA" id="ARBA00022679"/>
    </source>
</evidence>
<name>A0ABZ2RSD8_9BACT</name>
<feature type="domain" description="RNA 2-O ribose methyltransferase substrate binding" evidence="4">
    <location>
        <begin position="24"/>
        <end position="85"/>
    </location>
</feature>
<protein>
    <submittedName>
        <fullName evidence="5">RNA methyltransferase</fullName>
    </submittedName>
</protein>
<proteinExistence type="inferred from homology"/>
<dbReference type="CDD" id="cd18095">
    <property type="entry name" value="SpoU-like_rRNA-MTase"/>
    <property type="match status" value="1"/>
</dbReference>
<dbReference type="Pfam" id="PF00588">
    <property type="entry name" value="SpoU_methylase"/>
    <property type="match status" value="1"/>
</dbReference>
<dbReference type="Gene3D" id="3.40.1280.10">
    <property type="match status" value="1"/>
</dbReference>
<dbReference type="InterPro" id="IPR029028">
    <property type="entry name" value="Alpha/beta_knot_MTases"/>
</dbReference>
<gene>
    <name evidence="5" type="ORF">WG617_00605</name>
</gene>
<sequence>MNNEKIKNLRKLIAKNTNKDAVFVVEGYHLVNEALKNNLVSEIYELEGNDRYINAIEVSDNVLKSITKTNNPEGVVALCIKKLNAEKGNKIVFLDNVQDPGNVGTIIRTALAFGFDTIFSNINFYNDKIVRSTQGALFNINLLNYENNYKTVDLLKSEGYKIFATSLEKDSIPYDIVNYPDDKIVVIMGNEGIGINKELYKLADQKIYIPIQFESLNVGVATGIILNHIYSLGDKNER</sequence>
<dbReference type="GO" id="GO:0032259">
    <property type="term" value="P:methylation"/>
    <property type="evidence" value="ECO:0007669"/>
    <property type="project" value="UniProtKB-KW"/>
</dbReference>
<dbReference type="EMBL" id="CP148067">
    <property type="protein sequence ID" value="WXL29142.1"/>
    <property type="molecule type" value="Genomic_DNA"/>
</dbReference>
<dbReference type="SMART" id="SM00967">
    <property type="entry name" value="SpoU_sub_bind"/>
    <property type="match status" value="1"/>
</dbReference>
<dbReference type="InterPro" id="IPR029026">
    <property type="entry name" value="tRNA_m1G_MTases_N"/>
</dbReference>
<accession>A0ABZ2RSD8</accession>
<dbReference type="PANTHER" id="PTHR43191:SF2">
    <property type="entry name" value="RRNA METHYLTRANSFERASE 3, MITOCHONDRIAL"/>
    <property type="match status" value="1"/>
</dbReference>
<keyword evidence="2 5" id="KW-0489">Methyltransferase</keyword>
<dbReference type="PANTHER" id="PTHR43191">
    <property type="entry name" value="RRNA METHYLTRANSFERASE 3"/>
    <property type="match status" value="1"/>
</dbReference>
<keyword evidence="6" id="KW-1185">Reference proteome</keyword>
<evidence type="ECO:0000313" key="5">
    <source>
        <dbReference type="EMBL" id="WXL29142.1"/>
    </source>
</evidence>
<dbReference type="Gene3D" id="3.30.1330.30">
    <property type="match status" value="1"/>
</dbReference>
<dbReference type="InterPro" id="IPR053888">
    <property type="entry name" value="MRM3-like_sub_bind"/>
</dbReference>
<evidence type="ECO:0000256" key="2">
    <source>
        <dbReference type="ARBA" id="ARBA00022603"/>
    </source>
</evidence>
<dbReference type="GO" id="GO:0008168">
    <property type="term" value="F:methyltransferase activity"/>
    <property type="evidence" value="ECO:0007669"/>
    <property type="project" value="UniProtKB-KW"/>
</dbReference>
<dbReference type="SUPFAM" id="SSF55315">
    <property type="entry name" value="L30e-like"/>
    <property type="match status" value="1"/>
</dbReference>
<dbReference type="InterPro" id="IPR001537">
    <property type="entry name" value="SpoU_MeTrfase"/>
</dbReference>
<dbReference type="Pfam" id="PF22435">
    <property type="entry name" value="MRM3-like_sub_bind"/>
    <property type="match status" value="1"/>
</dbReference>